<reference evidence="15" key="1">
    <citation type="submission" date="2022-12" db="EMBL/GenBank/DDBJ databases">
        <authorList>
            <person name="Alioto T."/>
            <person name="Alioto T."/>
            <person name="Gomez Garrido J."/>
        </authorList>
    </citation>
    <scope>NUCLEOTIDE SEQUENCE</scope>
</reference>
<feature type="domain" description="Protein kinase" evidence="14">
    <location>
        <begin position="14"/>
        <end position="272"/>
    </location>
</feature>
<dbReference type="EC" id="2.7.11.17" evidence="2"/>
<evidence type="ECO:0000256" key="12">
    <source>
        <dbReference type="PROSITE-ProRule" id="PRU10141"/>
    </source>
</evidence>
<dbReference type="GO" id="GO:0004683">
    <property type="term" value="F:calcium/calmodulin-dependent protein kinase activity"/>
    <property type="evidence" value="ECO:0007669"/>
    <property type="project" value="UniProtKB-EC"/>
</dbReference>
<dbReference type="GO" id="GO:0005516">
    <property type="term" value="F:calmodulin binding"/>
    <property type="evidence" value="ECO:0007669"/>
    <property type="project" value="UniProtKB-KW"/>
</dbReference>
<evidence type="ECO:0000256" key="3">
    <source>
        <dbReference type="ARBA" id="ARBA00022527"/>
    </source>
</evidence>
<evidence type="ECO:0000313" key="15">
    <source>
        <dbReference type="EMBL" id="CAI5774219.1"/>
    </source>
</evidence>
<dbReference type="EMBL" id="OX395130">
    <property type="protein sequence ID" value="CAI5774219.1"/>
    <property type="molecule type" value="Genomic_DNA"/>
</dbReference>
<dbReference type="InterPro" id="IPR013543">
    <property type="entry name" value="Ca/CaM-dep_prot_kinase-assoc"/>
</dbReference>
<dbReference type="InterPro" id="IPR011009">
    <property type="entry name" value="Kinase-like_dom_sf"/>
</dbReference>
<keyword evidence="4" id="KW-0597">Phosphoprotein</keyword>
<dbReference type="InterPro" id="IPR008271">
    <property type="entry name" value="Ser/Thr_kinase_AS"/>
</dbReference>
<proteinExistence type="inferred from homology"/>
<evidence type="ECO:0000313" key="16">
    <source>
        <dbReference type="Proteomes" id="UP001178461"/>
    </source>
</evidence>
<dbReference type="Proteomes" id="UP001178461">
    <property type="component" value="Chromosome 5"/>
</dbReference>
<dbReference type="CDD" id="cd14086">
    <property type="entry name" value="STKc_CaMKII"/>
    <property type="match status" value="1"/>
</dbReference>
<evidence type="ECO:0000256" key="13">
    <source>
        <dbReference type="SAM" id="MobiDB-lite"/>
    </source>
</evidence>
<evidence type="ECO:0000259" key="14">
    <source>
        <dbReference type="PROSITE" id="PS50011"/>
    </source>
</evidence>
<keyword evidence="16" id="KW-1185">Reference proteome</keyword>
<dbReference type="SUPFAM" id="SSF56112">
    <property type="entry name" value="Protein kinase-like (PK-like)"/>
    <property type="match status" value="1"/>
</dbReference>
<dbReference type="InterPro" id="IPR032710">
    <property type="entry name" value="NTF2-like_dom_sf"/>
</dbReference>
<dbReference type="PROSITE" id="PS00108">
    <property type="entry name" value="PROTEIN_KINASE_ST"/>
    <property type="match status" value="1"/>
</dbReference>
<dbReference type="Pfam" id="PF08332">
    <property type="entry name" value="CaMKII_AD"/>
    <property type="match status" value="1"/>
</dbReference>
<dbReference type="GO" id="GO:0005524">
    <property type="term" value="F:ATP binding"/>
    <property type="evidence" value="ECO:0007669"/>
    <property type="project" value="UniProtKB-UniRule"/>
</dbReference>
<feature type="region of interest" description="Disordered" evidence="13">
    <location>
        <begin position="325"/>
        <end position="389"/>
    </location>
</feature>
<comment type="similarity">
    <text evidence="1">Belongs to the protein kinase superfamily. CAMK Ser/Thr protein kinase family. CaMK subfamily.</text>
</comment>
<dbReference type="Pfam" id="PF00069">
    <property type="entry name" value="Pkinase"/>
    <property type="match status" value="1"/>
</dbReference>
<name>A0AA35P433_9SAUR</name>
<dbReference type="InterPro" id="IPR000719">
    <property type="entry name" value="Prot_kinase_dom"/>
</dbReference>
<gene>
    <name evidence="15" type="ORF">PODLI_1B031343</name>
</gene>
<keyword evidence="3" id="KW-0723">Serine/threonine-protein kinase</keyword>
<keyword evidence="7 15" id="KW-0418">Kinase</keyword>
<dbReference type="Gene3D" id="6.10.140.620">
    <property type="match status" value="1"/>
</dbReference>
<dbReference type="SUPFAM" id="SSF54427">
    <property type="entry name" value="NTF2-like"/>
    <property type="match status" value="1"/>
</dbReference>
<organism evidence="15 16">
    <name type="scientific">Podarcis lilfordi</name>
    <name type="common">Lilford's wall lizard</name>
    <dbReference type="NCBI Taxonomy" id="74358"/>
    <lineage>
        <taxon>Eukaryota</taxon>
        <taxon>Metazoa</taxon>
        <taxon>Chordata</taxon>
        <taxon>Craniata</taxon>
        <taxon>Vertebrata</taxon>
        <taxon>Euteleostomi</taxon>
        <taxon>Lepidosauria</taxon>
        <taxon>Squamata</taxon>
        <taxon>Bifurcata</taxon>
        <taxon>Unidentata</taxon>
        <taxon>Episquamata</taxon>
        <taxon>Laterata</taxon>
        <taxon>Lacertibaenia</taxon>
        <taxon>Lacertidae</taxon>
        <taxon>Podarcis</taxon>
    </lineage>
</organism>
<dbReference type="SMART" id="SM00220">
    <property type="entry name" value="S_TKc"/>
    <property type="match status" value="1"/>
</dbReference>
<keyword evidence="5" id="KW-0808">Transferase</keyword>
<evidence type="ECO:0000256" key="1">
    <source>
        <dbReference type="ARBA" id="ARBA00005354"/>
    </source>
</evidence>
<dbReference type="PROSITE" id="PS50011">
    <property type="entry name" value="PROTEIN_KINASE_DOM"/>
    <property type="match status" value="1"/>
</dbReference>
<evidence type="ECO:0000256" key="8">
    <source>
        <dbReference type="ARBA" id="ARBA00022840"/>
    </source>
</evidence>
<evidence type="ECO:0000256" key="10">
    <source>
        <dbReference type="ARBA" id="ARBA00047307"/>
    </source>
</evidence>
<evidence type="ECO:0000256" key="11">
    <source>
        <dbReference type="ARBA" id="ARBA00047430"/>
    </source>
</evidence>
<dbReference type="Gene3D" id="3.10.450.50">
    <property type="match status" value="1"/>
</dbReference>
<dbReference type="FunFam" id="3.30.200.20:FF:000002">
    <property type="entry name" value="Calcium/calmodulin-dependent protein kinase type II subunit delta isoform 2"/>
    <property type="match status" value="1"/>
</dbReference>
<dbReference type="Gene3D" id="1.10.510.10">
    <property type="entry name" value="Transferase(Phosphotransferase) domain 1"/>
    <property type="match status" value="1"/>
</dbReference>
<keyword evidence="8 12" id="KW-0067">ATP-binding</keyword>
<accession>A0AA35P433</accession>
<evidence type="ECO:0000256" key="6">
    <source>
        <dbReference type="ARBA" id="ARBA00022741"/>
    </source>
</evidence>
<evidence type="ECO:0000256" key="2">
    <source>
        <dbReference type="ARBA" id="ARBA00012434"/>
    </source>
</evidence>
<dbReference type="InterPro" id="IPR017441">
    <property type="entry name" value="Protein_kinase_ATP_BS"/>
</dbReference>
<dbReference type="Gene3D" id="3.30.200.20">
    <property type="entry name" value="Phosphorylase Kinase, domain 1"/>
    <property type="match status" value="1"/>
</dbReference>
<evidence type="ECO:0000256" key="7">
    <source>
        <dbReference type="ARBA" id="ARBA00022777"/>
    </source>
</evidence>
<keyword evidence="9" id="KW-0112">Calmodulin-binding</keyword>
<evidence type="ECO:0000256" key="5">
    <source>
        <dbReference type="ARBA" id="ARBA00022679"/>
    </source>
</evidence>
<dbReference type="PANTHER" id="PTHR24347">
    <property type="entry name" value="SERINE/THREONINE-PROTEIN KINASE"/>
    <property type="match status" value="1"/>
</dbReference>
<feature type="binding site" evidence="12">
    <location>
        <position position="43"/>
    </location>
    <ligand>
        <name>ATP</name>
        <dbReference type="ChEBI" id="CHEBI:30616"/>
    </ligand>
</feature>
<dbReference type="PROSITE" id="PS00107">
    <property type="entry name" value="PROTEIN_KINASE_ATP"/>
    <property type="match status" value="1"/>
</dbReference>
<evidence type="ECO:0000256" key="4">
    <source>
        <dbReference type="ARBA" id="ARBA00022553"/>
    </source>
</evidence>
<comment type="catalytic activity">
    <reaction evidence="10">
        <text>L-threonyl-[protein] + ATP = O-phospho-L-threonyl-[protein] + ADP + H(+)</text>
        <dbReference type="Rhea" id="RHEA:46608"/>
        <dbReference type="Rhea" id="RHEA-COMP:11060"/>
        <dbReference type="Rhea" id="RHEA-COMP:11605"/>
        <dbReference type="ChEBI" id="CHEBI:15378"/>
        <dbReference type="ChEBI" id="CHEBI:30013"/>
        <dbReference type="ChEBI" id="CHEBI:30616"/>
        <dbReference type="ChEBI" id="CHEBI:61977"/>
        <dbReference type="ChEBI" id="CHEBI:456216"/>
        <dbReference type="EC" id="2.7.11.17"/>
    </reaction>
</comment>
<comment type="catalytic activity">
    <reaction evidence="11">
        <text>L-seryl-[protein] + ATP = O-phospho-L-seryl-[protein] + ADP + H(+)</text>
        <dbReference type="Rhea" id="RHEA:17989"/>
        <dbReference type="Rhea" id="RHEA-COMP:9863"/>
        <dbReference type="Rhea" id="RHEA-COMP:11604"/>
        <dbReference type="ChEBI" id="CHEBI:15378"/>
        <dbReference type="ChEBI" id="CHEBI:29999"/>
        <dbReference type="ChEBI" id="CHEBI:30616"/>
        <dbReference type="ChEBI" id="CHEBI:83421"/>
        <dbReference type="ChEBI" id="CHEBI:456216"/>
        <dbReference type="EC" id="2.7.11.17"/>
    </reaction>
</comment>
<dbReference type="FunFam" id="3.10.450.50:FF:000001">
    <property type="entry name" value="calcium/calmodulin-dependent protein kinase type II subunit gamma isoform X1"/>
    <property type="match status" value="1"/>
</dbReference>
<evidence type="ECO:0000256" key="9">
    <source>
        <dbReference type="ARBA" id="ARBA00022860"/>
    </source>
</evidence>
<dbReference type="AlphaFoldDB" id="A0AA35P433"/>
<dbReference type="FunFam" id="1.10.510.10:FF:000001">
    <property type="entry name" value="Calcium/calmodulin-dependent protein kinase type II subunit delta"/>
    <property type="match status" value="1"/>
</dbReference>
<protein>
    <recommendedName>
        <fullName evidence="2">calcium/calmodulin-dependent protein kinase</fullName>
        <ecNumber evidence="2">2.7.11.17</ecNumber>
    </recommendedName>
</protein>
<keyword evidence="6 12" id="KW-0547">Nucleotide-binding</keyword>
<sequence length="556" mass="62426">MASPATCTRFTDEYQLYEELGKGAFSVVRRCVKKTSSQEYAAKIINTKKLSARDHQKLEREARICRLLKHPNIVRLHESISEEGFHYLVFDLVTGGELFEDIVAREYYSEADASHCIHQILESVNHIHQHDIVHRDLKPENLLLASKCKGAAVKLADFGLAIEVQGEQQAWFGFAGTPGYLSPEVLRKDPYGKPVDIWACGVILYILLVGYPPFWDEDQHKLYQQIKAGAYDFPSPEWDTVTPEAKNLINQMLTINPAKRITADQALKHPWVCQRSTVASMMHRQETVECLRKFNARRKLKGAILTTMLVSRNFSAAKSLLNKKSDGVKPQTNNKASVVSPAKESAPVQMSMEPQTTVVHNANDGIKGSTESCNTTTEDEDLKAPPLSIGDGSSVLEGRSHCESKTQTESMQSQLSLCYSAMRKQEIIKITEQLIEAINNGDFEAYTKICDPGLTSFEPEALGNLVEGMDFHKFYFENLLSKNNSKPIHTTILNPHVHVIGDDAACIAYIRLTQYIDGQGRPRTTQSEETRVWHRRDGKWLNVHYHCSGAPAAPLQ</sequence>
<dbReference type="GO" id="GO:0043226">
    <property type="term" value="C:organelle"/>
    <property type="evidence" value="ECO:0007669"/>
    <property type="project" value="UniProtKB-ARBA"/>
</dbReference>